<dbReference type="Gene3D" id="3.40.50.720">
    <property type="entry name" value="NAD(P)-binding Rossmann-like Domain"/>
    <property type="match status" value="1"/>
</dbReference>
<feature type="domain" description="FAD dependent oxidoreductase" evidence="7">
    <location>
        <begin position="2"/>
        <end position="346"/>
    </location>
</feature>
<keyword evidence="9" id="KW-1185">Reference proteome</keyword>
<evidence type="ECO:0000256" key="3">
    <source>
        <dbReference type="ARBA" id="ARBA00022630"/>
    </source>
</evidence>
<feature type="binding site" evidence="6">
    <location>
        <position position="303"/>
    </location>
    <ligand>
        <name>D-dopa</name>
        <dbReference type="ChEBI" id="CHEBI:149689"/>
    </ligand>
</feature>
<sequence>MAVTLLEGGHHVTIIAEHFPGDYSIHYTSPWAGAIWRTHATADQAEQCQWDMASYEKWMDIVSNDPGLAERMGIEASHLSTVDAKATPETELDTSSSSLWFIPHVRGFSAIPSNDLPFGCKSGYVYDSIAISPPKYLQYLITQATALGARTCRARLSPREGFAKAIEAVLKHFSGPNVIPNDGNVSKPIVINCTGLGARELCHDSDVYPIRGQTVLVRIRPSPAPASSSIILHEDPSIAPLATYIVPRPGTDTFVLGGTKIPNDWSSEPDSAISAAIIERCKSVWPALKDAEIEILSEQVGLRPGRQGGVRLEVEEVDAGGGVVVSVIHQYGHAGAGYQNSIGSARKALGLVEGIMAV</sequence>
<evidence type="ECO:0000256" key="2">
    <source>
        <dbReference type="ARBA" id="ARBA00006730"/>
    </source>
</evidence>
<gene>
    <name evidence="8" type="ORF">K491DRAFT_627016</name>
</gene>
<dbReference type="AlphaFoldDB" id="A0A6A6TBC9"/>
<evidence type="ECO:0000256" key="5">
    <source>
        <dbReference type="ARBA" id="ARBA00023002"/>
    </source>
</evidence>
<dbReference type="SUPFAM" id="SSF51971">
    <property type="entry name" value="Nucleotide-binding domain"/>
    <property type="match status" value="1"/>
</dbReference>
<dbReference type="Gene3D" id="3.30.9.10">
    <property type="entry name" value="D-Amino Acid Oxidase, subunit A, domain 2"/>
    <property type="match status" value="1"/>
</dbReference>
<feature type="binding site" evidence="6">
    <location>
        <position position="244"/>
    </location>
    <ligand>
        <name>D-dopa</name>
        <dbReference type="ChEBI" id="CHEBI:149689"/>
    </ligand>
</feature>
<organism evidence="8 9">
    <name type="scientific">Lophiostoma macrostomum CBS 122681</name>
    <dbReference type="NCBI Taxonomy" id="1314788"/>
    <lineage>
        <taxon>Eukaryota</taxon>
        <taxon>Fungi</taxon>
        <taxon>Dikarya</taxon>
        <taxon>Ascomycota</taxon>
        <taxon>Pezizomycotina</taxon>
        <taxon>Dothideomycetes</taxon>
        <taxon>Pleosporomycetidae</taxon>
        <taxon>Pleosporales</taxon>
        <taxon>Lophiostomataceae</taxon>
        <taxon>Lophiostoma</taxon>
    </lineage>
</organism>
<proteinExistence type="inferred from homology"/>
<dbReference type="Pfam" id="PF01266">
    <property type="entry name" value="DAO"/>
    <property type="match status" value="1"/>
</dbReference>
<keyword evidence="3" id="KW-0285">Flavoprotein</keyword>
<dbReference type="SUPFAM" id="SSF54373">
    <property type="entry name" value="FAD-linked reductases, C-terminal domain"/>
    <property type="match status" value="1"/>
</dbReference>
<evidence type="ECO:0000313" key="9">
    <source>
        <dbReference type="Proteomes" id="UP000799324"/>
    </source>
</evidence>
<evidence type="ECO:0000313" key="8">
    <source>
        <dbReference type="EMBL" id="KAF2657285.1"/>
    </source>
</evidence>
<evidence type="ECO:0000259" key="7">
    <source>
        <dbReference type="Pfam" id="PF01266"/>
    </source>
</evidence>
<dbReference type="InterPro" id="IPR023209">
    <property type="entry name" value="DAO"/>
</dbReference>
<protein>
    <submittedName>
        <fullName evidence="8">DAO-domain-containing protein</fullName>
    </submittedName>
</protein>
<dbReference type="GO" id="GO:0003884">
    <property type="term" value="F:D-amino-acid oxidase activity"/>
    <property type="evidence" value="ECO:0007669"/>
    <property type="project" value="InterPro"/>
</dbReference>
<comment type="cofactor">
    <cofactor evidence="1 6">
        <name>FAD</name>
        <dbReference type="ChEBI" id="CHEBI:57692"/>
    </cofactor>
</comment>
<evidence type="ECO:0000256" key="6">
    <source>
        <dbReference type="PIRSR" id="PIRSR000189-1"/>
    </source>
</evidence>
<dbReference type="Proteomes" id="UP000799324">
    <property type="component" value="Unassembled WGS sequence"/>
</dbReference>
<feature type="binding site" evidence="6">
    <location>
        <position position="335"/>
    </location>
    <ligand>
        <name>D-dopa</name>
        <dbReference type="ChEBI" id="CHEBI:149689"/>
    </ligand>
</feature>
<dbReference type="PANTHER" id="PTHR11530:SF11">
    <property type="entry name" value="D-ASPARTATE OXIDASE"/>
    <property type="match status" value="1"/>
</dbReference>
<dbReference type="GO" id="GO:0005737">
    <property type="term" value="C:cytoplasm"/>
    <property type="evidence" value="ECO:0007669"/>
    <property type="project" value="TreeGrafter"/>
</dbReference>
<dbReference type="GO" id="GO:0019478">
    <property type="term" value="P:D-amino acid catabolic process"/>
    <property type="evidence" value="ECO:0007669"/>
    <property type="project" value="TreeGrafter"/>
</dbReference>
<dbReference type="InterPro" id="IPR006076">
    <property type="entry name" value="FAD-dep_OxRdtase"/>
</dbReference>
<comment type="similarity">
    <text evidence="2">Belongs to the DAMOX/DASOX family.</text>
</comment>
<dbReference type="PIRSF" id="PIRSF000189">
    <property type="entry name" value="D-aa_oxidase"/>
    <property type="match status" value="1"/>
</dbReference>
<dbReference type="PANTHER" id="PTHR11530">
    <property type="entry name" value="D-AMINO ACID OXIDASE"/>
    <property type="match status" value="1"/>
</dbReference>
<evidence type="ECO:0000256" key="1">
    <source>
        <dbReference type="ARBA" id="ARBA00001974"/>
    </source>
</evidence>
<feature type="binding site" evidence="6">
    <location>
        <position position="194"/>
    </location>
    <ligand>
        <name>FAD</name>
        <dbReference type="ChEBI" id="CHEBI:57692"/>
    </ligand>
</feature>
<accession>A0A6A6TBC9</accession>
<dbReference type="OrthoDB" id="2015447at2759"/>
<keyword evidence="5" id="KW-0560">Oxidoreductase</keyword>
<dbReference type="EMBL" id="MU004327">
    <property type="protein sequence ID" value="KAF2657285.1"/>
    <property type="molecule type" value="Genomic_DNA"/>
</dbReference>
<keyword evidence="4 6" id="KW-0274">FAD</keyword>
<reference evidence="8" key="1">
    <citation type="journal article" date="2020" name="Stud. Mycol.">
        <title>101 Dothideomycetes genomes: a test case for predicting lifestyles and emergence of pathogens.</title>
        <authorList>
            <person name="Haridas S."/>
            <person name="Albert R."/>
            <person name="Binder M."/>
            <person name="Bloem J."/>
            <person name="Labutti K."/>
            <person name="Salamov A."/>
            <person name="Andreopoulos B."/>
            <person name="Baker S."/>
            <person name="Barry K."/>
            <person name="Bills G."/>
            <person name="Bluhm B."/>
            <person name="Cannon C."/>
            <person name="Castanera R."/>
            <person name="Culley D."/>
            <person name="Daum C."/>
            <person name="Ezra D."/>
            <person name="Gonzalez J."/>
            <person name="Henrissat B."/>
            <person name="Kuo A."/>
            <person name="Liang C."/>
            <person name="Lipzen A."/>
            <person name="Lutzoni F."/>
            <person name="Magnuson J."/>
            <person name="Mondo S."/>
            <person name="Nolan M."/>
            <person name="Ohm R."/>
            <person name="Pangilinan J."/>
            <person name="Park H.-J."/>
            <person name="Ramirez L."/>
            <person name="Alfaro M."/>
            <person name="Sun H."/>
            <person name="Tritt A."/>
            <person name="Yoshinaga Y."/>
            <person name="Zwiers L.-H."/>
            <person name="Turgeon B."/>
            <person name="Goodwin S."/>
            <person name="Spatafora J."/>
            <person name="Crous P."/>
            <person name="Grigoriev I."/>
        </authorList>
    </citation>
    <scope>NUCLEOTIDE SEQUENCE</scope>
    <source>
        <strain evidence="8">CBS 122681</strain>
    </source>
</reference>
<evidence type="ECO:0000256" key="4">
    <source>
        <dbReference type="ARBA" id="ARBA00022827"/>
    </source>
</evidence>
<dbReference type="GO" id="GO:0071949">
    <property type="term" value="F:FAD binding"/>
    <property type="evidence" value="ECO:0007669"/>
    <property type="project" value="InterPro"/>
</dbReference>
<feature type="binding site" evidence="6">
    <location>
        <begin position="28"/>
        <end position="29"/>
    </location>
    <ligand>
        <name>FAD</name>
        <dbReference type="ChEBI" id="CHEBI:57692"/>
    </ligand>
</feature>
<name>A0A6A6TBC9_9PLEO</name>